<name>A0ABS0N5K2_9SPHN</name>
<dbReference type="RefSeq" id="WP_197921786.1">
    <property type="nucleotide sequence ID" value="NZ_CAWPTA010000008.1"/>
</dbReference>
<feature type="transmembrane region" description="Helical" evidence="1">
    <location>
        <begin position="12"/>
        <end position="28"/>
    </location>
</feature>
<gene>
    <name evidence="2" type="ORF">I5L03_10835</name>
</gene>
<sequence>MNGPLSLRKAAIGGFLYAVAMCIWRYVTSDDTLDVLSVKFAVYFAFFTTGFWILYNLFATWKSRGDD</sequence>
<keyword evidence="1" id="KW-1133">Transmembrane helix</keyword>
<comment type="caution">
    <text evidence="2">The sequence shown here is derived from an EMBL/GenBank/DDBJ whole genome shotgun (WGS) entry which is preliminary data.</text>
</comment>
<feature type="transmembrane region" description="Helical" evidence="1">
    <location>
        <begin position="40"/>
        <end position="58"/>
    </location>
</feature>
<protein>
    <submittedName>
        <fullName evidence="2">Uncharacterized protein</fullName>
    </submittedName>
</protein>
<proteinExistence type="predicted"/>
<accession>A0ABS0N5K2</accession>
<reference evidence="2 3" key="1">
    <citation type="submission" date="2020-11" db="EMBL/GenBank/DDBJ databases">
        <title>Erythrobacter sediminis sp. nov., a marine bacterium from a tidal flat of Garorim Bay.</title>
        <authorList>
            <person name="Kim D."/>
            <person name="Yoo Y."/>
            <person name="Kim J.-J."/>
        </authorList>
    </citation>
    <scope>NUCLEOTIDE SEQUENCE [LARGE SCALE GENOMIC DNA]</scope>
    <source>
        <strain evidence="2 3">JGD-13</strain>
    </source>
</reference>
<organism evidence="2 3">
    <name type="scientific">Aurantiacibacter sediminis</name>
    <dbReference type="NCBI Taxonomy" id="2793064"/>
    <lineage>
        <taxon>Bacteria</taxon>
        <taxon>Pseudomonadati</taxon>
        <taxon>Pseudomonadota</taxon>
        <taxon>Alphaproteobacteria</taxon>
        <taxon>Sphingomonadales</taxon>
        <taxon>Erythrobacteraceae</taxon>
        <taxon>Aurantiacibacter</taxon>
    </lineage>
</organism>
<evidence type="ECO:0000256" key="1">
    <source>
        <dbReference type="SAM" id="Phobius"/>
    </source>
</evidence>
<keyword evidence="1" id="KW-0812">Transmembrane</keyword>
<keyword evidence="1" id="KW-0472">Membrane</keyword>
<dbReference type="Proteomes" id="UP000602442">
    <property type="component" value="Unassembled WGS sequence"/>
</dbReference>
<evidence type="ECO:0000313" key="2">
    <source>
        <dbReference type="EMBL" id="MBH5323079.1"/>
    </source>
</evidence>
<dbReference type="EMBL" id="JAEANY010000003">
    <property type="protein sequence ID" value="MBH5323079.1"/>
    <property type="molecule type" value="Genomic_DNA"/>
</dbReference>
<evidence type="ECO:0000313" key="3">
    <source>
        <dbReference type="Proteomes" id="UP000602442"/>
    </source>
</evidence>
<keyword evidence="3" id="KW-1185">Reference proteome</keyword>